<dbReference type="SUPFAM" id="SSF52172">
    <property type="entry name" value="CheY-like"/>
    <property type="match status" value="1"/>
</dbReference>
<dbReference type="Gene3D" id="1.20.120.160">
    <property type="entry name" value="HPT domain"/>
    <property type="match status" value="1"/>
</dbReference>
<dbReference type="PANTHER" id="PTHR45339:SF5">
    <property type="entry name" value="HISTIDINE KINASE"/>
    <property type="match status" value="1"/>
</dbReference>
<dbReference type="GO" id="GO:0005524">
    <property type="term" value="F:ATP binding"/>
    <property type="evidence" value="ECO:0007669"/>
    <property type="project" value="UniProtKB-KW"/>
</dbReference>
<dbReference type="SMART" id="SM00448">
    <property type="entry name" value="REC"/>
    <property type="match status" value="1"/>
</dbReference>
<evidence type="ECO:0000259" key="12">
    <source>
        <dbReference type="PROSITE" id="PS50110"/>
    </source>
</evidence>
<dbReference type="GO" id="GO:0005886">
    <property type="term" value="C:plasma membrane"/>
    <property type="evidence" value="ECO:0007669"/>
    <property type="project" value="UniProtKB-SubCell"/>
</dbReference>
<feature type="domain" description="Histidine kinase" evidence="11">
    <location>
        <begin position="266"/>
        <end position="487"/>
    </location>
</feature>
<dbReference type="InterPro" id="IPR003660">
    <property type="entry name" value="HAMP_dom"/>
</dbReference>
<organism evidence="15 16">
    <name type="scientific">Marinobacterium aestuarii</name>
    <dbReference type="NCBI Taxonomy" id="1821621"/>
    <lineage>
        <taxon>Bacteria</taxon>
        <taxon>Pseudomonadati</taxon>
        <taxon>Pseudomonadota</taxon>
        <taxon>Gammaproteobacteria</taxon>
        <taxon>Oceanospirillales</taxon>
        <taxon>Oceanospirillaceae</taxon>
        <taxon>Marinobacterium</taxon>
    </lineage>
</organism>
<dbReference type="PRINTS" id="PR00344">
    <property type="entry name" value="BCTRLSENSOR"/>
</dbReference>
<dbReference type="FunFam" id="3.30.565.10:FF:000010">
    <property type="entry name" value="Sensor histidine kinase RcsC"/>
    <property type="match status" value="1"/>
</dbReference>
<dbReference type="Gene3D" id="6.10.340.10">
    <property type="match status" value="1"/>
</dbReference>
<dbReference type="CDD" id="cd16922">
    <property type="entry name" value="HATPase_EvgS-ArcB-TorS-like"/>
    <property type="match status" value="1"/>
</dbReference>
<feature type="modified residue" description="4-aspartylphosphate" evidence="9">
    <location>
        <position position="555"/>
    </location>
</feature>
<keyword evidence="10" id="KW-1133">Transmembrane helix</keyword>
<evidence type="ECO:0000256" key="4">
    <source>
        <dbReference type="ARBA" id="ARBA00022553"/>
    </source>
</evidence>
<dbReference type="Proteomes" id="UP000078070">
    <property type="component" value="Chromosome"/>
</dbReference>
<comment type="catalytic activity">
    <reaction evidence="1">
        <text>ATP + protein L-histidine = ADP + protein N-phospho-L-histidine.</text>
        <dbReference type="EC" id="2.7.13.3"/>
    </reaction>
</comment>
<proteinExistence type="predicted"/>
<dbReference type="Gene3D" id="3.30.565.10">
    <property type="entry name" value="Histidine kinase-like ATPase, C-terminal domain"/>
    <property type="match status" value="1"/>
</dbReference>
<dbReference type="KEGG" id="mars:A8C75_10170"/>
<evidence type="ECO:0000256" key="10">
    <source>
        <dbReference type="SAM" id="Phobius"/>
    </source>
</evidence>
<evidence type="ECO:0000259" key="11">
    <source>
        <dbReference type="PROSITE" id="PS50109"/>
    </source>
</evidence>
<evidence type="ECO:0000259" key="13">
    <source>
        <dbReference type="PROSITE" id="PS50885"/>
    </source>
</evidence>
<dbReference type="CDD" id="cd00082">
    <property type="entry name" value="HisKA"/>
    <property type="match status" value="1"/>
</dbReference>
<keyword evidence="7" id="KW-0902">Two-component regulatory system</keyword>
<dbReference type="Pfam" id="PF17149">
    <property type="entry name" value="CHASE5"/>
    <property type="match status" value="1"/>
</dbReference>
<protein>
    <recommendedName>
        <fullName evidence="3">histidine kinase</fullName>
        <ecNumber evidence="3">2.7.13.3</ecNumber>
    </recommendedName>
</protein>
<dbReference type="PANTHER" id="PTHR45339">
    <property type="entry name" value="HYBRID SIGNAL TRANSDUCTION HISTIDINE KINASE J"/>
    <property type="match status" value="1"/>
</dbReference>
<dbReference type="PROSITE" id="PS50885">
    <property type="entry name" value="HAMP"/>
    <property type="match status" value="1"/>
</dbReference>
<evidence type="ECO:0000256" key="2">
    <source>
        <dbReference type="ARBA" id="ARBA00004370"/>
    </source>
</evidence>
<evidence type="ECO:0000256" key="6">
    <source>
        <dbReference type="ARBA" id="ARBA00022777"/>
    </source>
</evidence>
<dbReference type="CDD" id="cd17546">
    <property type="entry name" value="REC_hyHK_CKI1_RcsC-like"/>
    <property type="match status" value="1"/>
</dbReference>
<reference evidence="16" key="1">
    <citation type="submission" date="2016-05" db="EMBL/GenBank/DDBJ databases">
        <authorList>
            <person name="Baek K."/>
            <person name="Yang S.-J."/>
        </authorList>
    </citation>
    <scope>NUCLEOTIDE SEQUENCE [LARGE SCALE GENOMIC DNA]</scope>
    <source>
        <strain evidence="16">ST58-10</strain>
    </source>
</reference>
<comment type="subcellular location">
    <subcellularLocation>
        <location evidence="2">Membrane</location>
    </subcellularLocation>
</comment>
<keyword evidence="16" id="KW-1185">Reference proteome</keyword>
<dbReference type="PROSITE" id="PS50110">
    <property type="entry name" value="RESPONSE_REGULATORY"/>
    <property type="match status" value="1"/>
</dbReference>
<sequence>MMLCVLGCSFVFILLSTALQLSLDYRREMQAIEQRLELIRSSYLSSLAKSLWDLDEAQLRLQLNGILTLPDTVQLQLEDTGPSSDLGMNRSSTPVTGARLRHEFVLVHTLANGEQRGLGRLYVSTDLQAVYQRLWNTGLNILFSQSALVLLITLALLIIFQRLVTRHLESMARFSHQIGAGELQSPLQLARQQPGRADELDQLVNALNDMRLAIRQDIDRREQEQQALRYNRDQLKALVDKRTRSLQTAKDIADAANQAKSQFLATMSHEIRTPMNGMLGMIQLLQHASLGTAEQQQLDVLHQSTEALLATLNAVLDYARLENGVQIPPPRDFSLRQLIDTQVRLMSARAEQQGLQLSVQLDANLHDACHGSETGLRQILANLLSNAIKFTRQGQVSLAVHRLESPPGKQRLQFRIADTGIGIPRDMQQHIFERFTQADDSITRSFGGTGLGLAICRQLAEALGGDIGVESEVGTGSTFWFELSLDCLALLPQVPRIESPRLESLSLLLVEDMAINQQVVTALLERHDHLVTLCEDGHQAIACCKQQRFDAILMDMHLPHLSGLDASREIQHQTDSLNRDTPIIALTASVGPEDIRRYLAQGLRDVVAKPVHWEQLHRALHGACQAHAALTSQTSGETRFETLAPGFKPALSSSLKTDKTEPPLLDSQLLQVHRQVLGDDKLRALFGLFCTSYAELEPQLQQAIATADPFEAASLAHRLAGSCDTLGLARAARGLHALERLAEQAQSDPPQHQQRLQQAWAQLSPVLQQSLADAKKRAGD</sequence>
<dbReference type="InterPro" id="IPR033414">
    <property type="entry name" value="Sensor_dom"/>
</dbReference>
<dbReference type="Pfam" id="PF00512">
    <property type="entry name" value="HisKA"/>
    <property type="match status" value="1"/>
</dbReference>
<keyword evidence="4 9" id="KW-0597">Phosphoprotein</keyword>
<dbReference type="PROSITE" id="PS50109">
    <property type="entry name" value="HIS_KIN"/>
    <property type="match status" value="1"/>
</dbReference>
<dbReference type="InterPro" id="IPR005467">
    <property type="entry name" value="His_kinase_dom"/>
</dbReference>
<accession>A0A1A9F4N2</accession>
<dbReference type="InterPro" id="IPR008207">
    <property type="entry name" value="Sig_transdc_His_kin_Hpt_dom"/>
</dbReference>
<evidence type="ECO:0000259" key="14">
    <source>
        <dbReference type="PROSITE" id="PS50894"/>
    </source>
</evidence>
<dbReference type="EMBL" id="CP015839">
    <property type="protein sequence ID" value="ANG65196.1"/>
    <property type="molecule type" value="Genomic_DNA"/>
</dbReference>
<gene>
    <name evidence="15" type="ORF">A8C75_10170</name>
</gene>
<feature type="domain" description="Response regulatory" evidence="12">
    <location>
        <begin position="506"/>
        <end position="624"/>
    </location>
</feature>
<dbReference type="SMART" id="SM00388">
    <property type="entry name" value="HisKA"/>
    <property type="match status" value="1"/>
</dbReference>
<dbReference type="STRING" id="1821621.A8C75_10170"/>
<dbReference type="Pfam" id="PF02518">
    <property type="entry name" value="HATPase_c"/>
    <property type="match status" value="1"/>
</dbReference>
<reference evidence="15 16" key="2">
    <citation type="journal article" date="2018" name="Int. J. Syst. Evol. Microbiol.">
        <title>Marinobacterium aestuarii sp. nov., a benzene-degrading marine bacterium isolated from estuary sediment.</title>
        <authorList>
            <person name="Bae S.S."/>
            <person name="Jung J."/>
            <person name="Chung D."/>
            <person name="Baek K."/>
        </authorList>
    </citation>
    <scope>NUCLEOTIDE SEQUENCE [LARGE SCALE GENOMIC DNA]</scope>
    <source>
        <strain evidence="15 16">ST58-10</strain>
    </source>
</reference>
<dbReference type="InterPro" id="IPR003661">
    <property type="entry name" value="HisK_dim/P_dom"/>
</dbReference>
<dbReference type="Pfam" id="PF01627">
    <property type="entry name" value="Hpt"/>
    <property type="match status" value="1"/>
</dbReference>
<keyword evidence="5" id="KW-0808">Transferase</keyword>
<dbReference type="Pfam" id="PF00072">
    <property type="entry name" value="Response_reg"/>
    <property type="match status" value="1"/>
</dbReference>
<dbReference type="InterPro" id="IPR004358">
    <property type="entry name" value="Sig_transdc_His_kin-like_C"/>
</dbReference>
<evidence type="ECO:0000313" key="16">
    <source>
        <dbReference type="Proteomes" id="UP000078070"/>
    </source>
</evidence>
<feature type="transmembrane region" description="Helical" evidence="10">
    <location>
        <begin position="142"/>
        <end position="164"/>
    </location>
</feature>
<dbReference type="PROSITE" id="PS50894">
    <property type="entry name" value="HPT"/>
    <property type="match status" value="1"/>
</dbReference>
<dbReference type="InterPro" id="IPR036890">
    <property type="entry name" value="HATPase_C_sf"/>
</dbReference>
<name>A0A1A9F4N2_9GAMM</name>
<evidence type="ECO:0000256" key="9">
    <source>
        <dbReference type="PROSITE-ProRule" id="PRU00169"/>
    </source>
</evidence>
<dbReference type="InterPro" id="IPR001789">
    <property type="entry name" value="Sig_transdc_resp-reg_receiver"/>
</dbReference>
<keyword evidence="10" id="KW-0472">Membrane</keyword>
<dbReference type="InterPro" id="IPR036641">
    <property type="entry name" value="HPT_dom_sf"/>
</dbReference>
<keyword evidence="10" id="KW-0812">Transmembrane</keyword>
<dbReference type="EC" id="2.7.13.3" evidence="3"/>
<evidence type="ECO:0000313" key="15">
    <source>
        <dbReference type="EMBL" id="ANG65196.1"/>
    </source>
</evidence>
<dbReference type="SMART" id="SM00387">
    <property type="entry name" value="HATPase_c"/>
    <property type="match status" value="1"/>
</dbReference>
<evidence type="ECO:0000256" key="5">
    <source>
        <dbReference type="ARBA" id="ARBA00022679"/>
    </source>
</evidence>
<dbReference type="GO" id="GO:0000155">
    <property type="term" value="F:phosphorelay sensor kinase activity"/>
    <property type="evidence" value="ECO:0007669"/>
    <property type="project" value="InterPro"/>
</dbReference>
<dbReference type="InterPro" id="IPR011006">
    <property type="entry name" value="CheY-like_superfamily"/>
</dbReference>
<evidence type="ECO:0000256" key="1">
    <source>
        <dbReference type="ARBA" id="ARBA00000085"/>
    </source>
</evidence>
<evidence type="ECO:0000256" key="7">
    <source>
        <dbReference type="ARBA" id="ARBA00023012"/>
    </source>
</evidence>
<dbReference type="AlphaFoldDB" id="A0A1A9F4N2"/>
<evidence type="ECO:0000256" key="3">
    <source>
        <dbReference type="ARBA" id="ARBA00012438"/>
    </source>
</evidence>
<dbReference type="SUPFAM" id="SSF55874">
    <property type="entry name" value="ATPase domain of HSP90 chaperone/DNA topoisomerase II/histidine kinase"/>
    <property type="match status" value="1"/>
</dbReference>
<feature type="modified residue" description="Phosphohistidine" evidence="8">
    <location>
        <position position="717"/>
    </location>
</feature>
<dbReference type="SUPFAM" id="SSF47384">
    <property type="entry name" value="Homodimeric domain of signal transducing histidine kinase"/>
    <property type="match status" value="1"/>
</dbReference>
<dbReference type="InterPro" id="IPR003594">
    <property type="entry name" value="HATPase_dom"/>
</dbReference>
<keyword evidence="6" id="KW-0418">Kinase</keyword>
<dbReference type="InterPro" id="IPR036097">
    <property type="entry name" value="HisK_dim/P_sf"/>
</dbReference>
<dbReference type="SUPFAM" id="SSF47226">
    <property type="entry name" value="Histidine-containing phosphotransfer domain, HPT domain"/>
    <property type="match status" value="1"/>
</dbReference>
<dbReference type="CDD" id="cd06225">
    <property type="entry name" value="HAMP"/>
    <property type="match status" value="1"/>
</dbReference>
<dbReference type="Gene3D" id="3.40.50.2300">
    <property type="match status" value="1"/>
</dbReference>
<evidence type="ECO:0000256" key="8">
    <source>
        <dbReference type="PROSITE-ProRule" id="PRU00110"/>
    </source>
</evidence>
<feature type="domain" description="HAMP" evidence="13">
    <location>
        <begin position="162"/>
        <end position="219"/>
    </location>
</feature>
<dbReference type="Gene3D" id="1.10.287.130">
    <property type="match status" value="1"/>
</dbReference>
<feature type="domain" description="HPt" evidence="14">
    <location>
        <begin position="678"/>
        <end position="780"/>
    </location>
</feature>